<feature type="region of interest" description="Disordered" evidence="1">
    <location>
        <begin position="762"/>
        <end position="787"/>
    </location>
</feature>
<feature type="region of interest" description="Disordered" evidence="1">
    <location>
        <begin position="622"/>
        <end position="691"/>
    </location>
</feature>
<reference evidence="2" key="2">
    <citation type="submission" date="2010-07" db="EMBL/GenBank/DDBJ databases">
        <authorList>
            <consortium name="The Broad Institute Genome Sequencing Platform"/>
            <consortium name="Broad Institute Genome Sequencing Center for Infectious Disease"/>
            <person name="Ma L.-J."/>
            <person name="Dead R."/>
            <person name="Young S."/>
            <person name="Zeng Q."/>
            <person name="Koehrsen M."/>
            <person name="Alvarado L."/>
            <person name="Berlin A."/>
            <person name="Chapman S.B."/>
            <person name="Chen Z."/>
            <person name="Freedman E."/>
            <person name="Gellesch M."/>
            <person name="Goldberg J."/>
            <person name="Griggs A."/>
            <person name="Gujja S."/>
            <person name="Heilman E.R."/>
            <person name="Heiman D."/>
            <person name="Hepburn T."/>
            <person name="Howarth C."/>
            <person name="Jen D."/>
            <person name="Larson L."/>
            <person name="Mehta T."/>
            <person name="Neiman D."/>
            <person name="Pearson M."/>
            <person name="Roberts A."/>
            <person name="Saif S."/>
            <person name="Shea T."/>
            <person name="Shenoy N."/>
            <person name="Sisk P."/>
            <person name="Stolte C."/>
            <person name="Sykes S."/>
            <person name="Walk T."/>
            <person name="White J."/>
            <person name="Yandava C."/>
            <person name="Haas B."/>
            <person name="Nusbaum C."/>
            <person name="Birren B."/>
        </authorList>
    </citation>
    <scope>NUCLEOTIDE SEQUENCE</scope>
    <source>
        <strain evidence="2">R3-111a-1</strain>
    </source>
</reference>
<dbReference type="OrthoDB" id="5430717at2759"/>
<reference evidence="3" key="5">
    <citation type="submission" date="2018-04" db="UniProtKB">
        <authorList>
            <consortium name="EnsemblFungi"/>
        </authorList>
    </citation>
    <scope>IDENTIFICATION</scope>
    <source>
        <strain evidence="3">R3-111a-1</strain>
    </source>
</reference>
<feature type="compositionally biased region" description="Polar residues" evidence="1">
    <location>
        <begin position="367"/>
        <end position="376"/>
    </location>
</feature>
<evidence type="ECO:0000313" key="4">
    <source>
        <dbReference type="Proteomes" id="UP000006039"/>
    </source>
</evidence>
<feature type="compositionally biased region" description="Acidic residues" evidence="1">
    <location>
        <begin position="382"/>
        <end position="398"/>
    </location>
</feature>
<reference evidence="4" key="1">
    <citation type="submission" date="2010-07" db="EMBL/GenBank/DDBJ databases">
        <title>The genome sequence of Gaeumannomyces graminis var. tritici strain R3-111a-1.</title>
        <authorList>
            <consortium name="The Broad Institute Genome Sequencing Platform"/>
            <person name="Ma L.-J."/>
            <person name="Dead R."/>
            <person name="Young S."/>
            <person name="Zeng Q."/>
            <person name="Koehrsen M."/>
            <person name="Alvarado L."/>
            <person name="Berlin A."/>
            <person name="Chapman S.B."/>
            <person name="Chen Z."/>
            <person name="Freedman E."/>
            <person name="Gellesch M."/>
            <person name="Goldberg J."/>
            <person name="Griggs A."/>
            <person name="Gujja S."/>
            <person name="Heilman E.R."/>
            <person name="Heiman D."/>
            <person name="Hepburn T."/>
            <person name="Howarth C."/>
            <person name="Jen D."/>
            <person name="Larson L."/>
            <person name="Mehta T."/>
            <person name="Neiman D."/>
            <person name="Pearson M."/>
            <person name="Roberts A."/>
            <person name="Saif S."/>
            <person name="Shea T."/>
            <person name="Shenoy N."/>
            <person name="Sisk P."/>
            <person name="Stolte C."/>
            <person name="Sykes S."/>
            <person name="Walk T."/>
            <person name="White J."/>
            <person name="Yandava C."/>
            <person name="Haas B."/>
            <person name="Nusbaum C."/>
            <person name="Birren B."/>
        </authorList>
    </citation>
    <scope>NUCLEOTIDE SEQUENCE [LARGE SCALE GENOMIC DNA]</scope>
    <source>
        <strain evidence="4">R3-111a-1</strain>
    </source>
</reference>
<feature type="region of interest" description="Disordered" evidence="1">
    <location>
        <begin position="430"/>
        <end position="473"/>
    </location>
</feature>
<dbReference type="eggNOG" id="ENOG502SWQJ">
    <property type="taxonomic scope" value="Eukaryota"/>
</dbReference>
<dbReference type="GeneID" id="20346659"/>
<dbReference type="EMBL" id="GL385397">
    <property type="protein sequence ID" value="EJT76280.1"/>
    <property type="molecule type" value="Genomic_DNA"/>
</dbReference>
<dbReference type="EnsemblFungi" id="EJT76280">
    <property type="protein sequence ID" value="EJT76280"/>
    <property type="gene ID" value="GGTG_06201"/>
</dbReference>
<dbReference type="Proteomes" id="UP000006039">
    <property type="component" value="Unassembled WGS sequence"/>
</dbReference>
<organism evidence="2">
    <name type="scientific">Gaeumannomyces tritici (strain R3-111a-1)</name>
    <name type="common">Wheat and barley take-all root rot fungus</name>
    <name type="synonym">Gaeumannomyces graminis var. tritici</name>
    <dbReference type="NCBI Taxonomy" id="644352"/>
    <lineage>
        <taxon>Eukaryota</taxon>
        <taxon>Fungi</taxon>
        <taxon>Dikarya</taxon>
        <taxon>Ascomycota</taxon>
        <taxon>Pezizomycotina</taxon>
        <taxon>Sordariomycetes</taxon>
        <taxon>Sordariomycetidae</taxon>
        <taxon>Magnaporthales</taxon>
        <taxon>Magnaporthaceae</taxon>
        <taxon>Gaeumannomyces</taxon>
    </lineage>
</organism>
<protein>
    <submittedName>
        <fullName evidence="2 3">Uncharacterized protein</fullName>
    </submittedName>
</protein>
<feature type="region of interest" description="Disordered" evidence="1">
    <location>
        <begin position="1"/>
        <end position="39"/>
    </location>
</feature>
<feature type="region of interest" description="Disordered" evidence="1">
    <location>
        <begin position="303"/>
        <end position="416"/>
    </location>
</feature>
<proteinExistence type="predicted"/>
<accession>J3NY47</accession>
<evidence type="ECO:0000313" key="3">
    <source>
        <dbReference type="EnsemblFungi" id="EJT76280"/>
    </source>
</evidence>
<keyword evidence="4" id="KW-1185">Reference proteome</keyword>
<reference evidence="3" key="4">
    <citation type="journal article" date="2015" name="G3 (Bethesda)">
        <title>Genome sequences of three phytopathogenic species of the Magnaporthaceae family of fungi.</title>
        <authorList>
            <person name="Okagaki L.H."/>
            <person name="Nunes C.C."/>
            <person name="Sailsbery J."/>
            <person name="Clay B."/>
            <person name="Brown D."/>
            <person name="John T."/>
            <person name="Oh Y."/>
            <person name="Young N."/>
            <person name="Fitzgerald M."/>
            <person name="Haas B.J."/>
            <person name="Zeng Q."/>
            <person name="Young S."/>
            <person name="Adiconis X."/>
            <person name="Fan L."/>
            <person name="Levin J.Z."/>
            <person name="Mitchell T.K."/>
            <person name="Okubara P.A."/>
            <person name="Farman M.L."/>
            <person name="Kohn L.M."/>
            <person name="Birren B."/>
            <person name="Ma L.-J."/>
            <person name="Dean R.A."/>
        </authorList>
    </citation>
    <scope>NUCLEOTIDE SEQUENCE</scope>
    <source>
        <strain evidence="3">R3-111a-1</strain>
    </source>
</reference>
<dbReference type="AlphaFoldDB" id="J3NY47"/>
<reference evidence="2" key="3">
    <citation type="submission" date="2010-09" db="EMBL/GenBank/DDBJ databases">
        <title>Annotation of Gaeumannomyces graminis var. tritici R3-111a-1.</title>
        <authorList>
            <consortium name="The Broad Institute Genome Sequencing Platform"/>
            <person name="Ma L.-J."/>
            <person name="Dead R."/>
            <person name="Young S.K."/>
            <person name="Zeng Q."/>
            <person name="Gargeya S."/>
            <person name="Fitzgerald M."/>
            <person name="Haas B."/>
            <person name="Abouelleil A."/>
            <person name="Alvarado L."/>
            <person name="Arachchi H.M."/>
            <person name="Berlin A."/>
            <person name="Brown A."/>
            <person name="Chapman S.B."/>
            <person name="Chen Z."/>
            <person name="Dunbar C."/>
            <person name="Freedman E."/>
            <person name="Gearin G."/>
            <person name="Gellesch M."/>
            <person name="Goldberg J."/>
            <person name="Griggs A."/>
            <person name="Gujja S."/>
            <person name="Heiman D."/>
            <person name="Howarth C."/>
            <person name="Larson L."/>
            <person name="Lui A."/>
            <person name="MacDonald P.J.P."/>
            <person name="Mehta T."/>
            <person name="Montmayeur A."/>
            <person name="Murphy C."/>
            <person name="Neiman D."/>
            <person name="Pearson M."/>
            <person name="Priest M."/>
            <person name="Roberts A."/>
            <person name="Saif S."/>
            <person name="Shea T."/>
            <person name="Shenoy N."/>
            <person name="Sisk P."/>
            <person name="Stolte C."/>
            <person name="Sykes S."/>
            <person name="Yandava C."/>
            <person name="Wortman J."/>
            <person name="Nusbaum C."/>
            <person name="Birren B."/>
        </authorList>
    </citation>
    <scope>NUCLEOTIDE SEQUENCE</scope>
    <source>
        <strain evidence="2">R3-111a-1</strain>
    </source>
</reference>
<evidence type="ECO:0000313" key="2">
    <source>
        <dbReference type="EMBL" id="EJT76280.1"/>
    </source>
</evidence>
<dbReference type="VEuPathDB" id="FungiDB:GGTG_06201"/>
<name>J3NY47_GAET3</name>
<dbReference type="STRING" id="644352.J3NY47"/>
<gene>
    <name evidence="3" type="primary">20346659</name>
    <name evidence="2" type="ORF">GGTG_06201</name>
</gene>
<evidence type="ECO:0000256" key="1">
    <source>
        <dbReference type="SAM" id="MobiDB-lite"/>
    </source>
</evidence>
<sequence>MPPIQAQHPTARPAKTREFVPSMGKPAAGGVSPTTLRDDAAVGNSTSNVFSWASIPDLDGSADAGLGMAGNPWHNPQLHQVVDLLQVAIMSSRNGWRLSEDNDKRPSRRFHKHGGYGRCSGIVNNPEHVSAPFRTPLPDEYRGLVSRLVEAVPLLERQIQMAEARAGRVAEERLHDLALYEAAVDEWNQREDGFKSEMRRLELLLAHETKGGMETVALARSTSVVNRGDSHRFKGRMRMVGERVRESLGGSDVDNPEFLDDERWIHKDAVGKTPAIGPTRLNQQYLGDRRKIVDEDHDVRVSRSLLTGPKVPLPTPNYGRVRDTRDYTQSPVKGMANMDELPGLPRPTPSDPGHQGHVHVGHERLGKQSSRWNSSRPLPDSGESDSSDESSSSDDEGTAQDLTEENRGEGGEGLQRVDTMTQEKYNSDMYAHQNRQLGRELGGIDQQKKRFSFEPGEDQIRLSPTPLDSVDSVNPPIESAPIGSGSTAGAMPTMGISAKQGASPVPGCGWGTRPFHSDGSSTAIGGSTRASPTTIRYISSVSCQQGAAAVTNVGSGESSVDGALDQPGASNCRDVASLGVKCHKAQGEVRGQLEDGGDYFGYYQSPSPSAVVPRILAPENPSRVTETATAPSIAATTVADGLTTIQEKTPPPKKAKRSKAGGNAKRSQPPPPPLSPWGQTTATDALDGGGAGAGVGAGADAGTGAGAGASTGAGAGTGADTGTGTGTGATTIISAAAAAAAAATRGLASASARAATGVLFSAAPRQVVTSESDGGDTSRGELAGKVP</sequence>
<dbReference type="RefSeq" id="XP_009222280.1">
    <property type="nucleotide sequence ID" value="XM_009224016.1"/>
</dbReference>
<dbReference type="HOGENOM" id="CLU_321602_0_0_1"/>